<evidence type="ECO:0000313" key="3">
    <source>
        <dbReference type="Proteomes" id="UP000499080"/>
    </source>
</evidence>
<name>A0A4Y2IWQ7_ARAVE</name>
<reference evidence="2 3" key="1">
    <citation type="journal article" date="2019" name="Sci. Rep.">
        <title>Orb-weaving spider Araneus ventricosus genome elucidates the spidroin gene catalogue.</title>
        <authorList>
            <person name="Kono N."/>
            <person name="Nakamura H."/>
            <person name="Ohtoshi R."/>
            <person name="Moran D.A.P."/>
            <person name="Shinohara A."/>
            <person name="Yoshida Y."/>
            <person name="Fujiwara M."/>
            <person name="Mori M."/>
            <person name="Tomita M."/>
            <person name="Arakawa K."/>
        </authorList>
    </citation>
    <scope>NUCLEOTIDE SEQUENCE [LARGE SCALE GENOMIC DNA]</scope>
</reference>
<dbReference type="Proteomes" id="UP000499080">
    <property type="component" value="Unassembled WGS sequence"/>
</dbReference>
<gene>
    <name evidence="2" type="ORF">AVEN_47418_1</name>
</gene>
<organism evidence="2 3">
    <name type="scientific">Araneus ventricosus</name>
    <name type="common">Orbweaver spider</name>
    <name type="synonym">Epeira ventricosa</name>
    <dbReference type="NCBI Taxonomy" id="182803"/>
    <lineage>
        <taxon>Eukaryota</taxon>
        <taxon>Metazoa</taxon>
        <taxon>Ecdysozoa</taxon>
        <taxon>Arthropoda</taxon>
        <taxon>Chelicerata</taxon>
        <taxon>Arachnida</taxon>
        <taxon>Araneae</taxon>
        <taxon>Araneomorphae</taxon>
        <taxon>Entelegynae</taxon>
        <taxon>Araneoidea</taxon>
        <taxon>Araneidae</taxon>
        <taxon>Araneus</taxon>
    </lineage>
</organism>
<dbReference type="EMBL" id="BGPR01002939">
    <property type="protein sequence ID" value="GBM81332.1"/>
    <property type="molecule type" value="Genomic_DNA"/>
</dbReference>
<dbReference type="InterPro" id="IPR027279">
    <property type="entry name" value="D_amino_pept/lipop_sf"/>
</dbReference>
<accession>A0A4Y2IWQ7</accession>
<evidence type="ECO:0000256" key="1">
    <source>
        <dbReference type="SAM" id="MobiDB-lite"/>
    </source>
</evidence>
<evidence type="ECO:0000313" key="2">
    <source>
        <dbReference type="EMBL" id="GBM81332.1"/>
    </source>
</evidence>
<dbReference type="AlphaFoldDB" id="A0A4Y2IWQ7"/>
<keyword evidence="3" id="KW-1185">Reference proteome</keyword>
<comment type="caution">
    <text evidence="2">The sequence shown here is derived from an EMBL/GenBank/DDBJ whole genome shotgun (WGS) entry which is preliminary data.</text>
</comment>
<feature type="region of interest" description="Disordered" evidence="1">
    <location>
        <begin position="25"/>
        <end position="70"/>
    </location>
</feature>
<sequence length="93" mass="10286">MWAWCTLNMSRGAKRLPAGAVIKSSLRPSRVQGQRGRKLPNTKEECWPLSRGQGEHKPSPGTHTNLHRNRGNGEISSVLIGCFSSVTYDVIDL</sequence>
<dbReference type="SUPFAM" id="SSF50886">
    <property type="entry name" value="D-aminopeptidase, middle and C-terminal domains"/>
    <property type="match status" value="1"/>
</dbReference>
<protein>
    <submittedName>
        <fullName evidence="2">Uncharacterized protein</fullName>
    </submittedName>
</protein>
<proteinExistence type="predicted"/>